<dbReference type="Proteomes" id="UP000567179">
    <property type="component" value="Unassembled WGS sequence"/>
</dbReference>
<dbReference type="CDD" id="cd14342">
    <property type="entry name" value="UBA_TAP-C"/>
    <property type="match status" value="1"/>
</dbReference>
<dbReference type="InterPro" id="IPR005637">
    <property type="entry name" value="TAP_C_dom"/>
</dbReference>
<dbReference type="PANTHER" id="PTHR10662:SF22">
    <property type="entry name" value="NUCLEAR RNA EXPORT FACTOR 1"/>
    <property type="match status" value="1"/>
</dbReference>
<evidence type="ECO:0000256" key="3">
    <source>
        <dbReference type="ARBA" id="ARBA00022448"/>
    </source>
</evidence>
<dbReference type="InterPro" id="IPR030217">
    <property type="entry name" value="NXF_fam"/>
</dbReference>
<dbReference type="Gene3D" id="3.80.10.10">
    <property type="entry name" value="Ribonuclease Inhibitor"/>
    <property type="match status" value="1"/>
</dbReference>
<keyword evidence="4" id="KW-0433">Leucine-rich repeat</keyword>
<dbReference type="AlphaFoldDB" id="A0A8H5BP96"/>
<protein>
    <recommendedName>
        <fullName evidence="13">NTF2-like protein</fullName>
    </recommendedName>
</protein>
<evidence type="ECO:0000313" key="12">
    <source>
        <dbReference type="Proteomes" id="UP000567179"/>
    </source>
</evidence>
<dbReference type="SUPFAM" id="SSF46934">
    <property type="entry name" value="UBA-like"/>
    <property type="match status" value="1"/>
</dbReference>
<dbReference type="SUPFAM" id="SSF54427">
    <property type="entry name" value="NTF2-like"/>
    <property type="match status" value="1"/>
</dbReference>
<feature type="compositionally biased region" description="Basic and acidic residues" evidence="8">
    <location>
        <begin position="25"/>
        <end position="35"/>
    </location>
</feature>
<evidence type="ECO:0000256" key="2">
    <source>
        <dbReference type="ARBA" id="ARBA00009285"/>
    </source>
</evidence>
<dbReference type="Gene3D" id="3.10.450.50">
    <property type="match status" value="1"/>
</dbReference>
<reference evidence="11 12" key="1">
    <citation type="journal article" date="2020" name="ISME J.">
        <title>Uncovering the hidden diversity of litter-decomposition mechanisms in mushroom-forming fungi.</title>
        <authorList>
            <person name="Floudas D."/>
            <person name="Bentzer J."/>
            <person name="Ahren D."/>
            <person name="Johansson T."/>
            <person name="Persson P."/>
            <person name="Tunlid A."/>
        </authorList>
    </citation>
    <scope>NUCLEOTIDE SEQUENCE [LARGE SCALE GENOMIC DNA]</scope>
    <source>
        <strain evidence="11 12">CBS 101986</strain>
    </source>
</reference>
<evidence type="ECO:0008006" key="13">
    <source>
        <dbReference type="Google" id="ProtNLM"/>
    </source>
</evidence>
<dbReference type="OrthoDB" id="25872at2759"/>
<proteinExistence type="inferred from homology"/>
<dbReference type="InterPro" id="IPR018222">
    <property type="entry name" value="Nuclear_transport_factor_2_euk"/>
</dbReference>
<dbReference type="GO" id="GO:0003723">
    <property type="term" value="F:RNA binding"/>
    <property type="evidence" value="ECO:0007669"/>
    <property type="project" value="TreeGrafter"/>
</dbReference>
<feature type="domain" description="NTF2" evidence="9">
    <location>
        <begin position="323"/>
        <end position="499"/>
    </location>
</feature>
<dbReference type="Pfam" id="PF03943">
    <property type="entry name" value="TAP_C"/>
    <property type="match status" value="1"/>
</dbReference>
<evidence type="ECO:0000259" key="10">
    <source>
        <dbReference type="PROSITE" id="PS51281"/>
    </source>
</evidence>
<dbReference type="PROSITE" id="PS51281">
    <property type="entry name" value="TAP_C"/>
    <property type="match status" value="1"/>
</dbReference>
<name>A0A8H5BP96_9AGAR</name>
<organism evidence="11 12">
    <name type="scientific">Psilocybe cf. subviscida</name>
    <dbReference type="NCBI Taxonomy" id="2480587"/>
    <lineage>
        <taxon>Eukaryota</taxon>
        <taxon>Fungi</taxon>
        <taxon>Dikarya</taxon>
        <taxon>Basidiomycota</taxon>
        <taxon>Agaricomycotina</taxon>
        <taxon>Agaricomycetes</taxon>
        <taxon>Agaricomycetidae</taxon>
        <taxon>Agaricales</taxon>
        <taxon>Agaricineae</taxon>
        <taxon>Strophariaceae</taxon>
        <taxon>Psilocybe</taxon>
    </lineage>
</organism>
<keyword evidence="12" id="KW-1185">Reference proteome</keyword>
<dbReference type="InterPro" id="IPR009060">
    <property type="entry name" value="UBA-like_sf"/>
</dbReference>
<dbReference type="GO" id="GO:0016973">
    <property type="term" value="P:poly(A)+ mRNA export from nucleus"/>
    <property type="evidence" value="ECO:0007669"/>
    <property type="project" value="TreeGrafter"/>
</dbReference>
<evidence type="ECO:0000256" key="1">
    <source>
        <dbReference type="ARBA" id="ARBA00004123"/>
    </source>
</evidence>
<accession>A0A8H5BP96</accession>
<dbReference type="PROSITE" id="PS50177">
    <property type="entry name" value="NTF2_DOMAIN"/>
    <property type="match status" value="1"/>
</dbReference>
<evidence type="ECO:0000256" key="4">
    <source>
        <dbReference type="ARBA" id="ARBA00022614"/>
    </source>
</evidence>
<dbReference type="Pfam" id="PF22602">
    <property type="entry name" value="NXF_NTF2"/>
    <property type="match status" value="1"/>
</dbReference>
<keyword evidence="5" id="KW-0677">Repeat</keyword>
<dbReference type="PANTHER" id="PTHR10662">
    <property type="entry name" value="NUCLEAR RNA EXPORT FACTOR"/>
    <property type="match status" value="1"/>
</dbReference>
<evidence type="ECO:0000256" key="8">
    <source>
        <dbReference type="SAM" id="MobiDB-lite"/>
    </source>
</evidence>
<evidence type="ECO:0000256" key="5">
    <source>
        <dbReference type="ARBA" id="ARBA00022737"/>
    </source>
</evidence>
<dbReference type="InterPro" id="IPR002075">
    <property type="entry name" value="NTF2_dom"/>
</dbReference>
<dbReference type="Gene3D" id="1.10.8.10">
    <property type="entry name" value="DNA helicase RuvA subunit, C-terminal domain"/>
    <property type="match status" value="1"/>
</dbReference>
<feature type="compositionally biased region" description="Basic residues" evidence="8">
    <location>
        <begin position="41"/>
        <end position="52"/>
    </location>
</feature>
<dbReference type="SUPFAM" id="SSF52058">
    <property type="entry name" value="L domain-like"/>
    <property type="match status" value="1"/>
</dbReference>
<evidence type="ECO:0000256" key="6">
    <source>
        <dbReference type="ARBA" id="ARBA00022816"/>
    </source>
</evidence>
<keyword evidence="3" id="KW-0813">Transport</keyword>
<evidence type="ECO:0000259" key="9">
    <source>
        <dbReference type="PROSITE" id="PS50177"/>
    </source>
</evidence>
<comment type="caution">
    <text evidence="11">The sequence shown here is derived from an EMBL/GenBank/DDBJ whole genome shotgun (WGS) entry which is preliminary data.</text>
</comment>
<gene>
    <name evidence="11" type="ORF">D9619_004788</name>
</gene>
<feature type="region of interest" description="Disordered" evidence="8">
    <location>
        <begin position="20"/>
        <end position="91"/>
    </location>
</feature>
<sequence>MSSASAPVPGSRAIVGSALRSAGLMDRDTTMRDASDNPGGRKGKTRSGRTSHRIAEYTTDRTPGSRSTHPVRLSASAHAGPSDPLSIRGAGRPTMVGRIRRNAVSGGTSVSTSAPRVSRIPKAGAVDSWKEFVTSRWNAETQYLNLDSMIDDPIVKKHNLSPPGHGGTARDMAVISKLASQLKPPVTTLSLANNNLTGVLLVQMPRYLPGLVNLSLSNNNFRDKRDLNTMVPRPEKLPNLRELVLVGNPLREGAIAGGLAATYRMDVLRRIPSLEVLDGDAIAKISFDAPQAGDNHVAVEAPRAKSFPFDMGPSFVTGVDSETMGGFLVRFFQAFDSDRNSLAAAYDPAATFSYSANTSIPARARVAGFLHTMPNQKKLAWTPWIENGSRNLSRVLNDPVKMMADLHVGPDDIVKTFKVLPKTHHDITGPAEKFSLDAFPVPHGTSTGLLVIVHGQFTEVDVGGIRSFDRNFMVVPAPEGSRARLNGWNIMILSDQWTVRAYSSADAWSLGPLLLNHPSKENFSIKSYPQDQQTALNSLPEAQRALVIQLSAQTKLTANFAVDCLQGNGWDLKQAIENFNQVKSSLGPEAFLVV</sequence>
<keyword evidence="6" id="KW-0509">mRNA transport</keyword>
<dbReference type="InterPro" id="IPR032675">
    <property type="entry name" value="LRR_dom_sf"/>
</dbReference>
<dbReference type="EMBL" id="JAACJJ010000014">
    <property type="protein sequence ID" value="KAF5327034.1"/>
    <property type="molecule type" value="Genomic_DNA"/>
</dbReference>
<feature type="domain" description="TAP-C" evidence="10">
    <location>
        <begin position="541"/>
        <end position="594"/>
    </location>
</feature>
<dbReference type="SMART" id="SM00804">
    <property type="entry name" value="TAP_C"/>
    <property type="match status" value="1"/>
</dbReference>
<comment type="similarity">
    <text evidence="2">Belongs to the NXF family.</text>
</comment>
<evidence type="ECO:0000313" key="11">
    <source>
        <dbReference type="EMBL" id="KAF5327034.1"/>
    </source>
</evidence>
<comment type="subcellular location">
    <subcellularLocation>
        <location evidence="1">Nucleus</location>
    </subcellularLocation>
</comment>
<keyword evidence="7" id="KW-0539">Nucleus</keyword>
<dbReference type="InterPro" id="IPR032710">
    <property type="entry name" value="NTF2-like_dom_sf"/>
</dbReference>
<dbReference type="GO" id="GO:0005634">
    <property type="term" value="C:nucleus"/>
    <property type="evidence" value="ECO:0007669"/>
    <property type="project" value="UniProtKB-SubCell"/>
</dbReference>
<evidence type="ECO:0000256" key="7">
    <source>
        <dbReference type="ARBA" id="ARBA00023242"/>
    </source>
</evidence>